<protein>
    <submittedName>
        <fullName evidence="2">Triple tyrosine motif-containing protein</fullName>
    </submittedName>
</protein>
<evidence type="ECO:0000259" key="1">
    <source>
        <dbReference type="Pfam" id="PF07495"/>
    </source>
</evidence>
<name>A0ABT5SB52_9FLAO</name>
<dbReference type="RefSeq" id="WP_265725861.1">
    <property type="nucleotide sequence ID" value="NZ_JAOSLC020000003.1"/>
</dbReference>
<feature type="domain" description="Two component regulator three Y" evidence="1">
    <location>
        <begin position="714"/>
        <end position="771"/>
    </location>
</feature>
<reference evidence="2" key="1">
    <citation type="submission" date="2023-02" db="EMBL/GenBank/DDBJ databases">
        <title>Polaribacter ponticola sp. nov., isolated from seawater.</title>
        <authorList>
            <person name="Baek J.H."/>
            <person name="Kim J.M."/>
            <person name="Choi D.G."/>
            <person name="Jeon C.O."/>
        </authorList>
    </citation>
    <scope>NUCLEOTIDE SEQUENCE</scope>
    <source>
        <strain evidence="2">MSW5</strain>
    </source>
</reference>
<organism evidence="2 3">
    <name type="scientific">Polaribacter ponticola</name>
    <dbReference type="NCBI Taxonomy" id="2978475"/>
    <lineage>
        <taxon>Bacteria</taxon>
        <taxon>Pseudomonadati</taxon>
        <taxon>Bacteroidota</taxon>
        <taxon>Flavobacteriia</taxon>
        <taxon>Flavobacteriales</taxon>
        <taxon>Flavobacteriaceae</taxon>
    </lineage>
</organism>
<dbReference type="Pfam" id="PF07495">
    <property type="entry name" value="Y_Y_Y"/>
    <property type="match status" value="1"/>
</dbReference>
<keyword evidence="3" id="KW-1185">Reference proteome</keyword>
<dbReference type="EMBL" id="JAOSLC020000003">
    <property type="protein sequence ID" value="MDD7915305.1"/>
    <property type="molecule type" value="Genomic_DNA"/>
</dbReference>
<accession>A0ABT5SB52</accession>
<sequence>MNLKNNIFFFALLFVSVQFLGQRSINFKHIVPKIKNSNFYIKQIAQDSLGNIWMTYADGILKYNGYGYQLIEKAKIFPRISENDQINDIETDDNKNIWISSKNGLLTKYSSKKGKFIGVFKDFTEQIEIFKTKNNKAWFVTKTGQLYNYNNNKTEIFVTIPNINGTDNIVQSIEIGNDNQVYVSTSKGKIYSYSNETKSLNELVGPYTDYPGPIVLQTDNYNKLWIGTEAFGLLIYDIKQDTFIQESFFKEKIKLVKEELFISFFLDSENNIWAGTDGDGLYKIKSKTGEILIYEKDVANNFSLSSNTIIDINEDNHKNIWIVTNYGILDIVPKINTDLKYHNGSINAGFTRTLSVYKSSTGKLWIGTDGVGLTQYDVKNDETKSFLNKKNNGFYVQSITEDINKNIWVGTYKNGLWYYNTNLKKFTKIQILNDKSQKATDVRTVFTDSKNRIWVGSNVSFSIYNQNRSLLASFNPKNTIGLMGSILESITEDENGNIWLGILGGGLFRFNENKSNIKKSTFTNYSSDDKEIVNGIRSMCFGKQNELWFISNLGNLFLFNTTSKTYKNYNSIKSLNTYPLSAIVSQNQNNLWISSSNGIHHYNTETQNLKTYSTTDGFQNNNYRARNSFKDREGFIYFGSNEGINYFDPTKIKKEKSDVKLFINEINVLNKPAKEILKNQISSEPFNVKDFFLENDQSSFSFKFSAIDNILNPNFSYSYRLNGFDKEWKTIYTEGEASYTNIPPGNYTLEIMANEMNSNLLISKKEVKITINKPI</sequence>
<proteinExistence type="predicted"/>
<comment type="caution">
    <text evidence="2">The sequence shown here is derived from an EMBL/GenBank/DDBJ whole genome shotgun (WGS) entry which is preliminary data.</text>
</comment>
<dbReference type="InterPro" id="IPR015943">
    <property type="entry name" value="WD40/YVTN_repeat-like_dom_sf"/>
</dbReference>
<gene>
    <name evidence="2" type="ORF">N5A56_013190</name>
</gene>
<dbReference type="SUPFAM" id="SSF63829">
    <property type="entry name" value="Calcium-dependent phosphotriesterase"/>
    <property type="match status" value="3"/>
</dbReference>
<dbReference type="InterPro" id="IPR013783">
    <property type="entry name" value="Ig-like_fold"/>
</dbReference>
<dbReference type="InterPro" id="IPR011123">
    <property type="entry name" value="Y_Y_Y"/>
</dbReference>
<dbReference type="Gene3D" id="2.60.40.10">
    <property type="entry name" value="Immunoglobulins"/>
    <property type="match status" value="1"/>
</dbReference>
<dbReference type="Gene3D" id="2.130.10.10">
    <property type="entry name" value="YVTN repeat-like/Quinoprotein amine dehydrogenase"/>
    <property type="match status" value="2"/>
</dbReference>
<evidence type="ECO:0000313" key="3">
    <source>
        <dbReference type="Proteomes" id="UP001151478"/>
    </source>
</evidence>
<dbReference type="Proteomes" id="UP001151478">
    <property type="component" value="Unassembled WGS sequence"/>
</dbReference>
<evidence type="ECO:0000313" key="2">
    <source>
        <dbReference type="EMBL" id="MDD7915305.1"/>
    </source>
</evidence>